<keyword evidence="3" id="KW-1003">Cell membrane</keyword>
<evidence type="ECO:0000259" key="8">
    <source>
        <dbReference type="PROSITE" id="PS50928"/>
    </source>
</evidence>
<dbReference type="InterPro" id="IPR000515">
    <property type="entry name" value="MetI-like"/>
</dbReference>
<evidence type="ECO:0000256" key="3">
    <source>
        <dbReference type="ARBA" id="ARBA00022475"/>
    </source>
</evidence>
<gene>
    <name evidence="9" type="ORF">GCM10009020_23630</name>
</gene>
<dbReference type="CDD" id="cd06261">
    <property type="entry name" value="TM_PBP2"/>
    <property type="match status" value="1"/>
</dbReference>
<dbReference type="Gene3D" id="1.10.3720.10">
    <property type="entry name" value="MetI-like"/>
    <property type="match status" value="1"/>
</dbReference>
<dbReference type="Pfam" id="PF12911">
    <property type="entry name" value="OppC_N"/>
    <property type="match status" value="1"/>
</dbReference>
<evidence type="ECO:0000256" key="6">
    <source>
        <dbReference type="ARBA" id="ARBA00023136"/>
    </source>
</evidence>
<keyword evidence="4 7" id="KW-0812">Transmembrane</keyword>
<dbReference type="Proteomes" id="UP001500420">
    <property type="component" value="Unassembled WGS sequence"/>
</dbReference>
<feature type="transmembrane region" description="Helical" evidence="7">
    <location>
        <begin position="171"/>
        <end position="190"/>
    </location>
</feature>
<dbReference type="EMBL" id="BAAADV010000004">
    <property type="protein sequence ID" value="GAA0675276.1"/>
    <property type="molecule type" value="Genomic_DNA"/>
</dbReference>
<dbReference type="PROSITE" id="PS50928">
    <property type="entry name" value="ABC_TM1"/>
    <property type="match status" value="1"/>
</dbReference>
<keyword evidence="5 7" id="KW-1133">Transmembrane helix</keyword>
<comment type="subcellular location">
    <subcellularLocation>
        <location evidence="1 7">Cell membrane</location>
        <topology evidence="1 7">Multi-pass membrane protein</topology>
    </subcellularLocation>
</comment>
<dbReference type="AlphaFoldDB" id="A0AAV3TB68"/>
<feature type="transmembrane region" description="Helical" evidence="7">
    <location>
        <begin position="134"/>
        <end position="159"/>
    </location>
</feature>
<evidence type="ECO:0000313" key="10">
    <source>
        <dbReference type="Proteomes" id="UP001500420"/>
    </source>
</evidence>
<evidence type="ECO:0000256" key="7">
    <source>
        <dbReference type="RuleBase" id="RU363032"/>
    </source>
</evidence>
<keyword evidence="2 7" id="KW-0813">Transport</keyword>
<dbReference type="Pfam" id="PF00528">
    <property type="entry name" value="BPD_transp_1"/>
    <property type="match status" value="1"/>
</dbReference>
<keyword evidence="6 7" id="KW-0472">Membrane</keyword>
<evidence type="ECO:0000313" key="9">
    <source>
        <dbReference type="EMBL" id="GAA0675276.1"/>
    </source>
</evidence>
<evidence type="ECO:0000256" key="5">
    <source>
        <dbReference type="ARBA" id="ARBA00022989"/>
    </source>
</evidence>
<feature type="transmembrane region" description="Helical" evidence="7">
    <location>
        <begin position="299"/>
        <end position="321"/>
    </location>
</feature>
<organism evidence="9 10">
    <name type="scientific">Natronoarchaeum mannanilyticum</name>
    <dbReference type="NCBI Taxonomy" id="926360"/>
    <lineage>
        <taxon>Archaea</taxon>
        <taxon>Methanobacteriati</taxon>
        <taxon>Methanobacteriota</taxon>
        <taxon>Stenosarchaea group</taxon>
        <taxon>Halobacteria</taxon>
        <taxon>Halobacteriales</taxon>
        <taxon>Natronoarchaeaceae</taxon>
    </lineage>
</organism>
<dbReference type="PANTHER" id="PTHR43386:SF1">
    <property type="entry name" value="D,D-DIPEPTIDE TRANSPORT SYSTEM PERMEASE PROTEIN DDPC-RELATED"/>
    <property type="match status" value="1"/>
</dbReference>
<dbReference type="InterPro" id="IPR050366">
    <property type="entry name" value="BP-dependent_transpt_permease"/>
</dbReference>
<evidence type="ECO:0000256" key="2">
    <source>
        <dbReference type="ARBA" id="ARBA00022448"/>
    </source>
</evidence>
<dbReference type="RefSeq" id="WP_343774228.1">
    <property type="nucleotide sequence ID" value="NZ_BAAADV010000004.1"/>
</dbReference>
<dbReference type="InterPro" id="IPR025966">
    <property type="entry name" value="OppC_N"/>
</dbReference>
<dbReference type="PANTHER" id="PTHR43386">
    <property type="entry name" value="OLIGOPEPTIDE TRANSPORT SYSTEM PERMEASE PROTEIN APPC"/>
    <property type="match status" value="1"/>
</dbReference>
<reference evidence="9 10" key="1">
    <citation type="journal article" date="2019" name="Int. J. Syst. Evol. Microbiol.">
        <title>The Global Catalogue of Microorganisms (GCM) 10K type strain sequencing project: providing services to taxonomists for standard genome sequencing and annotation.</title>
        <authorList>
            <consortium name="The Broad Institute Genomics Platform"/>
            <consortium name="The Broad Institute Genome Sequencing Center for Infectious Disease"/>
            <person name="Wu L."/>
            <person name="Ma J."/>
        </authorList>
    </citation>
    <scope>NUCLEOTIDE SEQUENCE [LARGE SCALE GENOMIC DNA]</scope>
    <source>
        <strain evidence="9 10">JCM 16328</strain>
    </source>
</reference>
<accession>A0AAV3TB68</accession>
<feature type="transmembrane region" description="Helical" evidence="7">
    <location>
        <begin position="253"/>
        <end position="279"/>
    </location>
</feature>
<evidence type="ECO:0000256" key="4">
    <source>
        <dbReference type="ARBA" id="ARBA00022692"/>
    </source>
</evidence>
<name>A0AAV3TB68_9EURY</name>
<sequence>MSQERGRIRITGYDTQTVDEREDLSDWEPELQSEDAKGRMYYAWQRFKGNRAAVFGLSVILLMTLLAIFARPIEIAGTTVQPFSIAPYSPSTHRYDVATQAPSWLWEPRSLEYLFGTDWAGRDIFSRVLFGGRWSLSIGFIAVGLAVFVGVPLGAIAGYYGGWIDEAIMRLVDALYAFPFLVLAIAIVAIVGKGYWNMIAALVVVGWLPYARIIRGEILSVKENEYVTAAKALGARDRSVIFRHIVPNAMAPVIVQATLSIGSVVLAAASLGFLGLGLPPSSAEWGSMLSNSQQTLHRGQWWITFFPGLAIFAFVMAINLVGDGVREAFDPQSESGGTEGGFR</sequence>
<comment type="similarity">
    <text evidence="7">Belongs to the binding-protein-dependent transport system permease family.</text>
</comment>
<feature type="domain" description="ABC transmembrane type-1" evidence="8">
    <location>
        <begin position="132"/>
        <end position="322"/>
    </location>
</feature>
<feature type="transmembrane region" description="Helical" evidence="7">
    <location>
        <begin position="196"/>
        <end position="214"/>
    </location>
</feature>
<proteinExistence type="inferred from homology"/>
<dbReference type="SUPFAM" id="SSF161098">
    <property type="entry name" value="MetI-like"/>
    <property type="match status" value="1"/>
</dbReference>
<protein>
    <submittedName>
        <fullName evidence="9">ABC transporter permease</fullName>
    </submittedName>
</protein>
<dbReference type="GO" id="GO:0005886">
    <property type="term" value="C:plasma membrane"/>
    <property type="evidence" value="ECO:0007669"/>
    <property type="project" value="UniProtKB-SubCell"/>
</dbReference>
<dbReference type="InterPro" id="IPR035906">
    <property type="entry name" value="MetI-like_sf"/>
</dbReference>
<comment type="caution">
    <text evidence="9">The sequence shown here is derived from an EMBL/GenBank/DDBJ whole genome shotgun (WGS) entry which is preliminary data.</text>
</comment>
<keyword evidence="10" id="KW-1185">Reference proteome</keyword>
<feature type="transmembrane region" description="Helical" evidence="7">
    <location>
        <begin position="52"/>
        <end position="70"/>
    </location>
</feature>
<evidence type="ECO:0000256" key="1">
    <source>
        <dbReference type="ARBA" id="ARBA00004651"/>
    </source>
</evidence>
<dbReference type="GO" id="GO:0055085">
    <property type="term" value="P:transmembrane transport"/>
    <property type="evidence" value="ECO:0007669"/>
    <property type="project" value="InterPro"/>
</dbReference>